<accession>A0ABR4L8M6</accession>
<comment type="caution">
    <text evidence="5">The sequence shown here is derived from an EMBL/GenBank/DDBJ whole genome shotgun (WGS) entry which is preliminary data.</text>
</comment>
<evidence type="ECO:0000256" key="3">
    <source>
        <dbReference type="SAM" id="MobiDB-lite"/>
    </source>
</evidence>
<feature type="region of interest" description="Disordered" evidence="3">
    <location>
        <begin position="1"/>
        <end position="25"/>
    </location>
</feature>
<feature type="compositionally biased region" description="Polar residues" evidence="3">
    <location>
        <begin position="1"/>
        <end position="16"/>
    </location>
</feature>
<dbReference type="Gene3D" id="3.40.50.720">
    <property type="entry name" value="NAD(P)-binding Rossmann-like Domain"/>
    <property type="match status" value="1"/>
</dbReference>
<evidence type="ECO:0000256" key="2">
    <source>
        <dbReference type="ARBA" id="ARBA00023445"/>
    </source>
</evidence>
<reference evidence="5 6" key="1">
    <citation type="submission" date="2024-07" db="EMBL/GenBank/DDBJ databases">
        <title>Section-level genome sequencing and comparative genomics of Aspergillus sections Usti and Cavernicolus.</title>
        <authorList>
            <consortium name="Lawrence Berkeley National Laboratory"/>
            <person name="Nybo J.L."/>
            <person name="Vesth T.C."/>
            <person name="Theobald S."/>
            <person name="Frisvad J.C."/>
            <person name="Larsen T.O."/>
            <person name="Kjaerboelling I."/>
            <person name="Rothschild-Mancinelli K."/>
            <person name="Lyhne E.K."/>
            <person name="Kogle M.E."/>
            <person name="Barry K."/>
            <person name="Clum A."/>
            <person name="Na H."/>
            <person name="Ledsgaard L."/>
            <person name="Lin J."/>
            <person name="Lipzen A."/>
            <person name="Kuo A."/>
            <person name="Riley R."/>
            <person name="Mondo S."/>
            <person name="Labutti K."/>
            <person name="Haridas S."/>
            <person name="Pangalinan J."/>
            <person name="Salamov A.A."/>
            <person name="Simmons B.A."/>
            <person name="Magnuson J.K."/>
            <person name="Chen J."/>
            <person name="Drula E."/>
            <person name="Henrissat B."/>
            <person name="Wiebenga A."/>
            <person name="Lubbers R.J."/>
            <person name="Gomes A.C."/>
            <person name="Macurrencykelacurrency M.R."/>
            <person name="Stajich J."/>
            <person name="Grigoriev I.V."/>
            <person name="Mortensen U.H."/>
            <person name="De Vries R.P."/>
            <person name="Baker S.E."/>
            <person name="Andersen M.R."/>
        </authorList>
    </citation>
    <scope>NUCLEOTIDE SEQUENCE [LARGE SCALE GENOMIC DNA]</scope>
    <source>
        <strain evidence="5 6">CBS 449.75</strain>
    </source>
</reference>
<dbReference type="Proteomes" id="UP001610432">
    <property type="component" value="Unassembled WGS sequence"/>
</dbReference>
<comment type="similarity">
    <text evidence="2">Belongs to the NAD(P)-dependent epimerase/dehydratase family. Dihydroflavonol-4-reductase subfamily.</text>
</comment>
<dbReference type="InterPro" id="IPR050425">
    <property type="entry name" value="NAD(P)_dehydrat-like"/>
</dbReference>
<dbReference type="RefSeq" id="XP_070880714.1">
    <property type="nucleotide sequence ID" value="XM_071034032.1"/>
</dbReference>
<evidence type="ECO:0000259" key="4">
    <source>
        <dbReference type="Pfam" id="PF01370"/>
    </source>
</evidence>
<proteinExistence type="inferred from homology"/>
<feature type="domain" description="NAD-dependent epimerase/dehydratase" evidence="4">
    <location>
        <begin position="32"/>
        <end position="286"/>
    </location>
</feature>
<keyword evidence="1" id="KW-0560">Oxidoreductase</keyword>
<sequence length="387" mass="42385">MSTTPTSPCFSTNHPPSISTSVSSFSDRPPLVLVTGGTGFLAKWVIATLLRANYRVRTTIRSFARIPELTSALLDAGIPPALLHPKSGSLDIVTADLSSNDGWAAALRHVDYVHHIASPFPIHAPRDDYDVIIPAVEGTKRVLKAARDARVKRVVLTSSVAAVAYGAAHQHRDSRSAPFTEENWTDLSRSGIVPAYHRAKTLAEWAAWVFVERDCVGSGMEMTVVNPVNIYGPVLGRRDENPTLRVLRELLDGGAGSGIPKVSVGVVDVRDCVDLLMRAMTDPRARGERFLCVGEGSLWMADIARILRRYFGEKARKVPTKVLPDVVVRGMAMFTPVAKMLLPELGAERVVSARKAREVLGWEWKYTSEDAVMAAAESILRFQTTYD</sequence>
<keyword evidence="6" id="KW-1185">Reference proteome</keyword>
<dbReference type="EMBL" id="JBFXLQ010000083">
    <property type="protein sequence ID" value="KAL2860820.1"/>
    <property type="molecule type" value="Genomic_DNA"/>
</dbReference>
<dbReference type="PANTHER" id="PTHR10366:SF564">
    <property type="entry name" value="STEROL-4-ALPHA-CARBOXYLATE 3-DEHYDROGENASE, DECARBOXYLATING"/>
    <property type="match status" value="1"/>
</dbReference>
<gene>
    <name evidence="5" type="ORF">BJX67DRAFT_386268</name>
</gene>
<protein>
    <recommendedName>
        <fullName evidence="4">NAD-dependent epimerase/dehydratase domain-containing protein</fullName>
    </recommendedName>
</protein>
<dbReference type="PANTHER" id="PTHR10366">
    <property type="entry name" value="NAD DEPENDENT EPIMERASE/DEHYDRATASE"/>
    <property type="match status" value="1"/>
</dbReference>
<evidence type="ECO:0000313" key="5">
    <source>
        <dbReference type="EMBL" id="KAL2860820.1"/>
    </source>
</evidence>
<evidence type="ECO:0000256" key="1">
    <source>
        <dbReference type="ARBA" id="ARBA00023002"/>
    </source>
</evidence>
<dbReference type="InterPro" id="IPR036291">
    <property type="entry name" value="NAD(P)-bd_dom_sf"/>
</dbReference>
<dbReference type="InterPro" id="IPR001509">
    <property type="entry name" value="Epimerase_deHydtase"/>
</dbReference>
<dbReference type="GeneID" id="98149104"/>
<name>A0ABR4L8M6_9EURO</name>
<evidence type="ECO:0000313" key="6">
    <source>
        <dbReference type="Proteomes" id="UP001610432"/>
    </source>
</evidence>
<dbReference type="SUPFAM" id="SSF51735">
    <property type="entry name" value="NAD(P)-binding Rossmann-fold domains"/>
    <property type="match status" value="1"/>
</dbReference>
<dbReference type="Pfam" id="PF01370">
    <property type="entry name" value="Epimerase"/>
    <property type="match status" value="1"/>
</dbReference>
<organism evidence="5 6">
    <name type="scientific">Aspergillus lucknowensis</name>
    <dbReference type="NCBI Taxonomy" id="176173"/>
    <lineage>
        <taxon>Eukaryota</taxon>
        <taxon>Fungi</taxon>
        <taxon>Dikarya</taxon>
        <taxon>Ascomycota</taxon>
        <taxon>Pezizomycotina</taxon>
        <taxon>Eurotiomycetes</taxon>
        <taxon>Eurotiomycetidae</taxon>
        <taxon>Eurotiales</taxon>
        <taxon>Aspergillaceae</taxon>
        <taxon>Aspergillus</taxon>
        <taxon>Aspergillus subgen. Nidulantes</taxon>
    </lineage>
</organism>